<comment type="caution">
    <text evidence="1">The sequence shown here is derived from an EMBL/GenBank/DDBJ whole genome shotgun (WGS) entry which is preliminary data.</text>
</comment>
<dbReference type="Gene3D" id="2.30.320.10">
    <property type="entry name" value="YwqG-like"/>
    <property type="match status" value="1"/>
</dbReference>
<proteinExistence type="predicted"/>
<organism evidence="1 2">
    <name type="scientific">Streptomyces spiralis</name>
    <dbReference type="NCBI Taxonomy" id="66376"/>
    <lineage>
        <taxon>Bacteria</taxon>
        <taxon>Bacillati</taxon>
        <taxon>Actinomycetota</taxon>
        <taxon>Actinomycetes</taxon>
        <taxon>Kitasatosporales</taxon>
        <taxon>Streptomycetaceae</taxon>
        <taxon>Streptomyces</taxon>
    </lineage>
</organism>
<protein>
    <recommendedName>
        <fullName evidence="3">DUF1963 domain-containing protein</fullName>
    </recommendedName>
</protein>
<name>A0A918ZXH3_9ACTN</name>
<dbReference type="EMBL" id="BNBC01000014">
    <property type="protein sequence ID" value="GHE75828.1"/>
    <property type="molecule type" value="Genomic_DNA"/>
</dbReference>
<accession>A0A918ZXH3</accession>
<dbReference type="InterPro" id="IPR015315">
    <property type="entry name" value="DUF1963"/>
</dbReference>
<dbReference type="InterPro" id="IPR035948">
    <property type="entry name" value="YwqG-like_sf"/>
</dbReference>
<evidence type="ECO:0000313" key="1">
    <source>
        <dbReference type="EMBL" id="GHE75828.1"/>
    </source>
</evidence>
<dbReference type="SUPFAM" id="SSF103032">
    <property type="entry name" value="Hypothetical protein YwqG"/>
    <property type="match status" value="1"/>
</dbReference>
<evidence type="ECO:0008006" key="3">
    <source>
        <dbReference type="Google" id="ProtNLM"/>
    </source>
</evidence>
<sequence>MDMNPETTLSALRDFCAERVGVELATRLVGLARPGFALTAAGPGEAAGHSRFGGRAMLEPGTPWPTCEGFPLSLLAVLDTDALAPWLGGLLPPGTGLLNFFCLDFESEQRDPVADALMGKFIGNDPQVVRVIAARSAHAVETDPPSGSSVFAPVQWAASAGFAFPDTWDPAWDHLDLGPEADDKARAMPGMYIADLFPEWGQRPGALDSEDIAFGRPVYPTGSGPWMPGGEDPNVYHHLLQLSGQDEWWIGGDGGWMHWSIPTDALRAGDFSRAIPTPDIW</sequence>
<gene>
    <name evidence="1" type="ORF">GCM10014715_33290</name>
</gene>
<dbReference type="Proteomes" id="UP000641386">
    <property type="component" value="Unassembled WGS sequence"/>
</dbReference>
<keyword evidence="2" id="KW-1185">Reference proteome</keyword>
<dbReference type="Pfam" id="PF09234">
    <property type="entry name" value="DUF1963"/>
    <property type="match status" value="1"/>
</dbReference>
<dbReference type="RefSeq" id="WP_229903547.1">
    <property type="nucleotide sequence ID" value="NZ_BNBC01000014.1"/>
</dbReference>
<reference evidence="1" key="1">
    <citation type="journal article" date="2014" name="Int. J. Syst. Evol. Microbiol.">
        <title>Complete genome sequence of Corynebacterium casei LMG S-19264T (=DSM 44701T), isolated from a smear-ripened cheese.</title>
        <authorList>
            <consortium name="US DOE Joint Genome Institute (JGI-PGF)"/>
            <person name="Walter F."/>
            <person name="Albersmeier A."/>
            <person name="Kalinowski J."/>
            <person name="Ruckert C."/>
        </authorList>
    </citation>
    <scope>NUCLEOTIDE SEQUENCE</scope>
    <source>
        <strain evidence="1">JCM 3302</strain>
    </source>
</reference>
<dbReference type="AlphaFoldDB" id="A0A918ZXH3"/>
<reference evidence="1" key="2">
    <citation type="submission" date="2020-09" db="EMBL/GenBank/DDBJ databases">
        <authorList>
            <person name="Sun Q."/>
            <person name="Ohkuma M."/>
        </authorList>
    </citation>
    <scope>NUCLEOTIDE SEQUENCE</scope>
    <source>
        <strain evidence="1">JCM 3302</strain>
    </source>
</reference>
<evidence type="ECO:0000313" key="2">
    <source>
        <dbReference type="Proteomes" id="UP000641386"/>
    </source>
</evidence>